<dbReference type="CDD" id="cd00853">
    <property type="entry name" value="NifX"/>
    <property type="match status" value="1"/>
</dbReference>
<gene>
    <name evidence="4" type="ORF">E6O51_15330</name>
</gene>
<accession>A0A4S4AJ97</accession>
<keyword evidence="5" id="KW-1185">Reference proteome</keyword>
<dbReference type="PANTHER" id="PTHR33937:SF1">
    <property type="entry name" value="IRON-MOLIBDENUM COFACTOR PROCESSING PROTEIN"/>
    <property type="match status" value="1"/>
</dbReference>
<keyword evidence="2" id="KW-0535">Nitrogen fixation</keyword>
<dbReference type="AlphaFoldDB" id="A0A4S4AJ97"/>
<dbReference type="InterPro" id="IPR003731">
    <property type="entry name" value="Di-Nase_FeMo-co_biosynth"/>
</dbReference>
<feature type="domain" description="Dinitrogenase iron-molybdenum cofactor biosynthesis" evidence="3">
    <location>
        <begin position="49"/>
        <end position="143"/>
    </location>
</feature>
<evidence type="ECO:0000313" key="4">
    <source>
        <dbReference type="EMBL" id="THF59363.1"/>
    </source>
</evidence>
<dbReference type="Pfam" id="PF02579">
    <property type="entry name" value="Nitro_FeMo-Co"/>
    <property type="match status" value="1"/>
</dbReference>
<evidence type="ECO:0000313" key="5">
    <source>
        <dbReference type="Proteomes" id="UP000307956"/>
    </source>
</evidence>
<reference evidence="4 5" key="1">
    <citation type="submission" date="2019-04" db="EMBL/GenBank/DDBJ databases">
        <title>Azoarcus rhizosphaerae sp. nov. isolated from rhizosphere of Ficus religiosa.</title>
        <authorList>
            <person name="Lin S.-Y."/>
            <person name="Hameed A."/>
            <person name="Hsu Y.-H."/>
            <person name="Young C.-C."/>
        </authorList>
    </citation>
    <scope>NUCLEOTIDE SEQUENCE [LARGE SCALE GENOMIC DNA]</scope>
    <source>
        <strain evidence="4 5">CC-YHH848</strain>
    </source>
</reference>
<dbReference type="OrthoDB" id="9797941at2"/>
<dbReference type="InterPro" id="IPR036105">
    <property type="entry name" value="DiNase_FeMo-co_biosyn_sf"/>
</dbReference>
<dbReference type="InterPro" id="IPR034169">
    <property type="entry name" value="NifX-like"/>
</dbReference>
<evidence type="ECO:0000256" key="2">
    <source>
        <dbReference type="ARBA" id="ARBA00023231"/>
    </source>
</evidence>
<name>A0A4S4AJ97_9RHOO</name>
<evidence type="ECO:0000259" key="3">
    <source>
        <dbReference type="Pfam" id="PF02579"/>
    </source>
</evidence>
<proteinExistence type="inferred from homology"/>
<dbReference type="PANTHER" id="PTHR33937">
    <property type="entry name" value="IRON-MOLYBDENUM PROTEIN-RELATED-RELATED"/>
    <property type="match status" value="1"/>
</dbReference>
<dbReference type="EMBL" id="SSOD01000013">
    <property type="protein sequence ID" value="THF59363.1"/>
    <property type="molecule type" value="Genomic_DNA"/>
</dbReference>
<dbReference type="Gene3D" id="3.30.420.130">
    <property type="entry name" value="Dinitrogenase iron-molybdenum cofactor biosynthesis domain"/>
    <property type="match status" value="1"/>
</dbReference>
<protein>
    <submittedName>
        <fullName evidence="4">Nitrogen fixation protein NifX</fullName>
    </submittedName>
</protein>
<sequence length="179" mass="18805">MSTSPHTARAFSCVTTAKPRSRRLRLVAGTDGTDRAMDSVRIAFASTDRSTVNQHFGAAEAFAIFEVGAESSQLVEVCEFIDTASQDGNDNKLPGKIATLAGCAAVYCLAAGASAVKQLLAAGVQPIRVEEGSSIDALIADIQAELVSGPSGWLAKALKSRAPVDDARFDEMEAEGWQE</sequence>
<organism evidence="4 5">
    <name type="scientific">Pseudothauera rhizosphaerae</name>
    <dbReference type="NCBI Taxonomy" id="2565932"/>
    <lineage>
        <taxon>Bacteria</taxon>
        <taxon>Pseudomonadati</taxon>
        <taxon>Pseudomonadota</taxon>
        <taxon>Betaproteobacteria</taxon>
        <taxon>Rhodocyclales</taxon>
        <taxon>Zoogloeaceae</taxon>
        <taxon>Pseudothauera</taxon>
    </lineage>
</organism>
<dbReference type="InterPro" id="IPR051840">
    <property type="entry name" value="NifX/NifY_domain"/>
</dbReference>
<dbReference type="SUPFAM" id="SSF53146">
    <property type="entry name" value="Nitrogenase accessory factor-like"/>
    <property type="match status" value="1"/>
</dbReference>
<comment type="similarity">
    <text evidence="1">Belongs to the NifX/NifY family.</text>
</comment>
<evidence type="ECO:0000256" key="1">
    <source>
        <dbReference type="ARBA" id="ARBA00010285"/>
    </source>
</evidence>
<dbReference type="Proteomes" id="UP000307956">
    <property type="component" value="Unassembled WGS sequence"/>
</dbReference>
<comment type="caution">
    <text evidence="4">The sequence shown here is derived from an EMBL/GenBank/DDBJ whole genome shotgun (WGS) entry which is preliminary data.</text>
</comment>